<evidence type="ECO:0000313" key="2">
    <source>
        <dbReference type="Proteomes" id="UP000292704"/>
    </source>
</evidence>
<dbReference type="InterPro" id="IPR058264">
    <property type="entry name" value="DUF7958"/>
</dbReference>
<dbReference type="STRING" id="222984.GCA_000731985_01410"/>
<sequence>MKAVITGESDELVGVNLRDNDGAEHVIEMAFDGKITAHQQDGYPDNPAERTEEENERVNQARRFAKYFVLAERGYDTVPAAENPIRINAVRKAIDEMSAEEFKRHFGDLYQQLAYEEGDGTSPAITVPGEATDPSIFCQNIYLGVDPFETDIGGQLADEYGLAIDQPAADIDLTDVSADEIDTWAEYAGEFAGRAEDADLDLSEATYIDETSQLYVKYPNGPNLTAIDDHLEPAARDPDTVIELLPIDPQDLEYFKSFMDHYLRCQIRDSFVEMGVHPPEAFQVIGMGRFMSTWRYDNIEFYPQFHDPNTKAFQ</sequence>
<dbReference type="Proteomes" id="UP000292704">
    <property type="component" value="Unassembled WGS sequence"/>
</dbReference>
<organism evidence="1 2">
    <name type="scientific">Natrinema altunense</name>
    <dbReference type="NCBI Taxonomy" id="222984"/>
    <lineage>
        <taxon>Archaea</taxon>
        <taxon>Methanobacteriati</taxon>
        <taxon>Methanobacteriota</taxon>
        <taxon>Stenosarchaea group</taxon>
        <taxon>Halobacteria</taxon>
        <taxon>Halobacteriales</taxon>
        <taxon>Natrialbaceae</taxon>
        <taxon>Natrinema</taxon>
    </lineage>
</organism>
<dbReference type="EMBL" id="SHMR01000005">
    <property type="protein sequence ID" value="RZH67398.1"/>
    <property type="molecule type" value="Genomic_DNA"/>
</dbReference>
<reference evidence="1 2" key="1">
    <citation type="submission" date="2019-02" db="EMBL/GenBank/DDBJ databases">
        <title>Genome analysis provides insights into bioremediation potentialities and Haloocin production by Natrinema altunense strain 4.1R isolated from Chott Douz in Tunisian desert.</title>
        <authorList>
            <person name="Najjari A."/>
            <person name="Youssef N."/>
            <person name="Ben Dhia O."/>
            <person name="Ferjani R."/>
            <person name="El Hidri D."/>
            <person name="Ouzari H.I."/>
            <person name="Cherif A."/>
        </authorList>
    </citation>
    <scope>NUCLEOTIDE SEQUENCE [LARGE SCALE GENOMIC DNA]</scope>
    <source>
        <strain evidence="1 2">4.1R</strain>
    </source>
</reference>
<protein>
    <submittedName>
        <fullName evidence="1">Uncharacterized protein</fullName>
    </submittedName>
</protein>
<dbReference type="OrthoDB" id="180945at2157"/>
<evidence type="ECO:0000313" key="1">
    <source>
        <dbReference type="EMBL" id="RZH67398.1"/>
    </source>
</evidence>
<gene>
    <name evidence="1" type="ORF">ELS17_11020</name>
</gene>
<dbReference type="RefSeq" id="WP_130170724.1">
    <property type="nucleotide sequence ID" value="NZ_SHMR01000005.1"/>
</dbReference>
<accession>A0A482XVA9</accession>
<proteinExistence type="predicted"/>
<name>A0A482XVA9_9EURY</name>
<dbReference type="Pfam" id="PF25858">
    <property type="entry name" value="DUF7958"/>
    <property type="match status" value="1"/>
</dbReference>
<comment type="caution">
    <text evidence="1">The sequence shown here is derived from an EMBL/GenBank/DDBJ whole genome shotgun (WGS) entry which is preliminary data.</text>
</comment>
<dbReference type="AlphaFoldDB" id="A0A482XVA9"/>